<accession>A0ABY7YX45</accession>
<evidence type="ECO:0000313" key="2">
    <source>
        <dbReference type="Proteomes" id="UP001222118"/>
    </source>
</evidence>
<reference evidence="1 2" key="1">
    <citation type="submission" date="2023-02" db="EMBL/GenBank/DDBJ databases">
        <title>Devosia chondri sp. nov., isolated from the phycosphere of marine algae.</title>
        <authorList>
            <person name="Kim J.M."/>
            <person name="Lee J.K."/>
            <person name="Choi B.J."/>
            <person name="Bayburt H."/>
            <person name="Jeon C.O."/>
        </authorList>
    </citation>
    <scope>NUCLEOTIDE SEQUENCE [LARGE SCALE GENOMIC DNA]</scope>
    <source>
        <strain evidence="1 2">G2-5</strain>
    </source>
</reference>
<sequence>MIAGPENILATKLSGEAGLEDVKTFYEAIDSKLQANKTIGVVIDITEFEDASRDAVVADVKNEIGLLGKLGQFHRMALLTEKRWIAFLAEHLDPIVPSLKMKIFAPGQTQAAIEWARQS</sequence>
<dbReference type="InterPro" id="IPR036513">
    <property type="entry name" value="STAS_dom_sf"/>
</dbReference>
<dbReference type="Proteomes" id="UP001222118">
    <property type="component" value="Chromosome"/>
</dbReference>
<name>A0ABY7YX45_9HYPH</name>
<dbReference type="Gene3D" id="3.40.50.10600">
    <property type="entry name" value="SpoIIaa-like domains"/>
    <property type="match status" value="1"/>
</dbReference>
<proteinExistence type="predicted"/>
<gene>
    <name evidence="1" type="ORF">PSQ90_00225</name>
</gene>
<dbReference type="InterPro" id="IPR038396">
    <property type="entry name" value="SpoIIAA-like_sf"/>
</dbReference>
<keyword evidence="2" id="KW-1185">Reference proteome</keyword>
<organism evidence="1 2">
    <name type="scientific">Devosia rhodophyticola</name>
    <dbReference type="NCBI Taxonomy" id="3026423"/>
    <lineage>
        <taxon>Bacteria</taxon>
        <taxon>Pseudomonadati</taxon>
        <taxon>Pseudomonadota</taxon>
        <taxon>Alphaproteobacteria</taxon>
        <taxon>Hyphomicrobiales</taxon>
        <taxon>Devosiaceae</taxon>
        <taxon>Devosia</taxon>
    </lineage>
</organism>
<dbReference type="InterPro" id="IPR021866">
    <property type="entry name" value="SpoIIAA-like"/>
</dbReference>
<protein>
    <submittedName>
        <fullName evidence="1">STAS/SEC14 domain-containing protein</fullName>
    </submittedName>
</protein>
<dbReference type="Pfam" id="PF11964">
    <property type="entry name" value="SpoIIAA-like"/>
    <property type="match status" value="1"/>
</dbReference>
<dbReference type="RefSeq" id="WP_282211449.1">
    <property type="nucleotide sequence ID" value="NZ_CP118247.1"/>
</dbReference>
<dbReference type="SUPFAM" id="SSF52091">
    <property type="entry name" value="SpoIIaa-like"/>
    <property type="match status" value="1"/>
</dbReference>
<evidence type="ECO:0000313" key="1">
    <source>
        <dbReference type="EMBL" id="WDR05931.1"/>
    </source>
</evidence>
<dbReference type="EMBL" id="CP118247">
    <property type="protein sequence ID" value="WDR05931.1"/>
    <property type="molecule type" value="Genomic_DNA"/>
</dbReference>